<dbReference type="Proteomes" id="UP000266841">
    <property type="component" value="Unassembled WGS sequence"/>
</dbReference>
<evidence type="ECO:0000313" key="3">
    <source>
        <dbReference type="Proteomes" id="UP000266841"/>
    </source>
</evidence>
<accession>K0T5G2</accession>
<gene>
    <name evidence="2" type="ORF">THAOC_05520</name>
</gene>
<feature type="region of interest" description="Disordered" evidence="1">
    <location>
        <begin position="1"/>
        <end position="111"/>
    </location>
</feature>
<feature type="non-terminal residue" evidence="2">
    <location>
        <position position="1"/>
    </location>
</feature>
<organism evidence="2 3">
    <name type="scientific">Thalassiosira oceanica</name>
    <name type="common">Marine diatom</name>
    <dbReference type="NCBI Taxonomy" id="159749"/>
    <lineage>
        <taxon>Eukaryota</taxon>
        <taxon>Sar</taxon>
        <taxon>Stramenopiles</taxon>
        <taxon>Ochrophyta</taxon>
        <taxon>Bacillariophyta</taxon>
        <taxon>Coscinodiscophyceae</taxon>
        <taxon>Thalassiosirophycidae</taxon>
        <taxon>Thalassiosirales</taxon>
        <taxon>Thalassiosiraceae</taxon>
        <taxon>Thalassiosira</taxon>
    </lineage>
</organism>
<evidence type="ECO:0000313" key="2">
    <source>
        <dbReference type="EMBL" id="EJK72900.1"/>
    </source>
</evidence>
<feature type="compositionally biased region" description="Basic and acidic residues" evidence="1">
    <location>
        <begin position="25"/>
        <end position="71"/>
    </location>
</feature>
<sequence>VGGQGVNDEVPVGVETGRVGPEPRNLGRGEEVGYHGDPAAFDRSDGRFGQNRERRRGGGEQQRRCHNRDGHGGAAAGTDRDQLAIQPDPTPNATPTGTAPTATPKPNAKRK</sequence>
<evidence type="ECO:0000256" key="1">
    <source>
        <dbReference type="SAM" id="MobiDB-lite"/>
    </source>
</evidence>
<protein>
    <submittedName>
        <fullName evidence="2">Uncharacterized protein</fullName>
    </submittedName>
</protein>
<name>K0T5G2_THAOC</name>
<comment type="caution">
    <text evidence="2">The sequence shown here is derived from an EMBL/GenBank/DDBJ whole genome shotgun (WGS) entry which is preliminary data.</text>
</comment>
<dbReference type="EMBL" id="AGNL01005133">
    <property type="protein sequence ID" value="EJK72900.1"/>
    <property type="molecule type" value="Genomic_DNA"/>
</dbReference>
<keyword evidence="3" id="KW-1185">Reference proteome</keyword>
<feature type="compositionally biased region" description="Low complexity" evidence="1">
    <location>
        <begin position="91"/>
        <end position="111"/>
    </location>
</feature>
<proteinExistence type="predicted"/>
<reference evidence="2 3" key="1">
    <citation type="journal article" date="2012" name="Genome Biol.">
        <title>Genome and low-iron response of an oceanic diatom adapted to chronic iron limitation.</title>
        <authorList>
            <person name="Lommer M."/>
            <person name="Specht M."/>
            <person name="Roy A.S."/>
            <person name="Kraemer L."/>
            <person name="Andreson R."/>
            <person name="Gutowska M.A."/>
            <person name="Wolf J."/>
            <person name="Bergner S.V."/>
            <person name="Schilhabel M.B."/>
            <person name="Klostermeier U.C."/>
            <person name="Beiko R.G."/>
            <person name="Rosenstiel P."/>
            <person name="Hippler M."/>
            <person name="Laroche J."/>
        </authorList>
    </citation>
    <scope>NUCLEOTIDE SEQUENCE [LARGE SCALE GENOMIC DNA]</scope>
    <source>
        <strain evidence="2 3">CCMP1005</strain>
    </source>
</reference>
<dbReference type="AlphaFoldDB" id="K0T5G2"/>